<dbReference type="EC" id="3.4.16.4" evidence="4"/>
<evidence type="ECO:0000256" key="16">
    <source>
        <dbReference type="SAM" id="SignalP"/>
    </source>
</evidence>
<keyword evidence="6" id="KW-0645">Protease</keyword>
<dbReference type="GO" id="GO:0008360">
    <property type="term" value="P:regulation of cell shape"/>
    <property type="evidence" value="ECO:0007669"/>
    <property type="project" value="UniProtKB-KW"/>
</dbReference>
<feature type="active site" description="Acyl-ester intermediate" evidence="13">
    <location>
        <position position="58"/>
    </location>
</feature>
<dbReference type="Gene3D" id="3.40.710.10">
    <property type="entry name" value="DD-peptidase/beta-lactamase superfamily"/>
    <property type="match status" value="1"/>
</dbReference>
<evidence type="ECO:0000256" key="4">
    <source>
        <dbReference type="ARBA" id="ARBA00012448"/>
    </source>
</evidence>
<dbReference type="GO" id="GO:0009002">
    <property type="term" value="F:serine-type D-Ala-D-Ala carboxypeptidase activity"/>
    <property type="evidence" value="ECO:0007669"/>
    <property type="project" value="UniProtKB-EC"/>
</dbReference>
<feature type="domain" description="Peptidase S11 D-Ala-D-Ala carboxypeptidase A C-terminal" evidence="17">
    <location>
        <begin position="256"/>
        <end position="347"/>
    </location>
</feature>
<feature type="chain" id="PRO_5028944266" description="serine-type D-Ala-D-Ala carboxypeptidase" evidence="16">
    <location>
        <begin position="27"/>
        <end position="364"/>
    </location>
</feature>
<evidence type="ECO:0000256" key="1">
    <source>
        <dbReference type="ARBA" id="ARBA00003217"/>
    </source>
</evidence>
<accession>A0A7G9B7U0</accession>
<feature type="signal peptide" evidence="16">
    <location>
        <begin position="1"/>
        <end position="26"/>
    </location>
</feature>
<dbReference type="InterPro" id="IPR015956">
    <property type="entry name" value="Peniciliin-bd_prot_C_sf"/>
</dbReference>
<dbReference type="PANTHER" id="PTHR21581:SF33">
    <property type="entry name" value="D-ALANYL-D-ALANINE CARBOXYPEPTIDASE DACB"/>
    <property type="match status" value="1"/>
</dbReference>
<dbReference type="InterPro" id="IPR037167">
    <property type="entry name" value="Peptidase_S11_C_sf"/>
</dbReference>
<keyword evidence="19" id="KW-1185">Reference proteome</keyword>
<comment type="function">
    <text evidence="1">Removes C-terminal D-alanyl residues from sugar-peptide cell wall precursors.</text>
</comment>
<evidence type="ECO:0000256" key="11">
    <source>
        <dbReference type="ARBA" id="ARBA00023316"/>
    </source>
</evidence>
<comment type="catalytic activity">
    <reaction evidence="12">
        <text>Preferential cleavage: (Ac)2-L-Lys-D-Ala-|-D-Ala. Also transpeptidation of peptidyl-alanyl moieties that are N-acyl substituents of D-alanine.</text>
        <dbReference type="EC" id="3.4.16.4"/>
    </reaction>
</comment>
<dbReference type="GO" id="GO:0006508">
    <property type="term" value="P:proteolysis"/>
    <property type="evidence" value="ECO:0007669"/>
    <property type="project" value="UniProtKB-KW"/>
</dbReference>
<evidence type="ECO:0000256" key="9">
    <source>
        <dbReference type="ARBA" id="ARBA00022960"/>
    </source>
</evidence>
<dbReference type="Pfam" id="PF07943">
    <property type="entry name" value="PBP5_C"/>
    <property type="match status" value="1"/>
</dbReference>
<dbReference type="InterPro" id="IPR018044">
    <property type="entry name" value="Peptidase_S11"/>
</dbReference>
<comment type="pathway">
    <text evidence="2">Cell wall biogenesis; peptidoglycan biosynthesis.</text>
</comment>
<evidence type="ECO:0000256" key="13">
    <source>
        <dbReference type="PIRSR" id="PIRSR618044-1"/>
    </source>
</evidence>
<feature type="binding site" evidence="14">
    <location>
        <position position="212"/>
    </location>
    <ligand>
        <name>substrate</name>
    </ligand>
</feature>
<dbReference type="GO" id="GO:0071555">
    <property type="term" value="P:cell wall organization"/>
    <property type="evidence" value="ECO:0007669"/>
    <property type="project" value="UniProtKB-KW"/>
</dbReference>
<evidence type="ECO:0000256" key="15">
    <source>
        <dbReference type="RuleBase" id="RU004016"/>
    </source>
</evidence>
<evidence type="ECO:0000259" key="17">
    <source>
        <dbReference type="SMART" id="SM00936"/>
    </source>
</evidence>
<dbReference type="EMBL" id="CP060490">
    <property type="protein sequence ID" value="QNL45621.1"/>
    <property type="molecule type" value="Genomic_DNA"/>
</dbReference>
<comment type="similarity">
    <text evidence="3 15">Belongs to the peptidase S11 family.</text>
</comment>
<evidence type="ECO:0000256" key="8">
    <source>
        <dbReference type="ARBA" id="ARBA00022801"/>
    </source>
</evidence>
<keyword evidence="9" id="KW-0133">Cell shape</keyword>
<dbReference type="SMART" id="SM00936">
    <property type="entry name" value="PBP5_C"/>
    <property type="match status" value="1"/>
</dbReference>
<dbReference type="InterPro" id="IPR001967">
    <property type="entry name" value="Peptidase_S11_N"/>
</dbReference>
<evidence type="ECO:0000256" key="7">
    <source>
        <dbReference type="ARBA" id="ARBA00022729"/>
    </source>
</evidence>
<dbReference type="UniPathway" id="UPA00219"/>
<evidence type="ECO:0000256" key="2">
    <source>
        <dbReference type="ARBA" id="ARBA00004752"/>
    </source>
</evidence>
<keyword evidence="7 16" id="KW-0732">Signal</keyword>
<dbReference type="RefSeq" id="WP_187334049.1">
    <property type="nucleotide sequence ID" value="NZ_CP060490.1"/>
</dbReference>
<feature type="active site" description="Proton acceptor" evidence="13">
    <location>
        <position position="61"/>
    </location>
</feature>
<dbReference type="Pfam" id="PF00768">
    <property type="entry name" value="Peptidase_S11"/>
    <property type="match status" value="1"/>
</dbReference>
<dbReference type="InterPro" id="IPR012907">
    <property type="entry name" value="Peptidase_S11_C"/>
</dbReference>
<reference evidence="18 19" key="1">
    <citation type="submission" date="2020-08" db="EMBL/GenBank/DDBJ databases">
        <authorList>
            <person name="Liu C."/>
            <person name="Sun Q."/>
        </authorList>
    </citation>
    <scope>NUCLEOTIDE SEQUENCE [LARGE SCALE GENOMIC DNA]</scope>
    <source>
        <strain evidence="18 19">NSJ-62</strain>
    </source>
</reference>
<evidence type="ECO:0000313" key="19">
    <source>
        <dbReference type="Proteomes" id="UP000515960"/>
    </source>
</evidence>
<dbReference type="AlphaFoldDB" id="A0A7G9B7U0"/>
<evidence type="ECO:0000256" key="10">
    <source>
        <dbReference type="ARBA" id="ARBA00022984"/>
    </source>
</evidence>
<dbReference type="SUPFAM" id="SSF69189">
    <property type="entry name" value="Penicillin-binding protein associated domain"/>
    <property type="match status" value="1"/>
</dbReference>
<protein>
    <recommendedName>
        <fullName evidence="4">serine-type D-Ala-D-Ala carboxypeptidase</fullName>
        <ecNumber evidence="4">3.4.16.4</ecNumber>
    </recommendedName>
</protein>
<keyword evidence="8" id="KW-0378">Hydrolase</keyword>
<dbReference type="KEGG" id="ohi:H8790_06370"/>
<feature type="active site" evidence="13">
    <location>
        <position position="113"/>
    </location>
</feature>
<dbReference type="GO" id="GO:0009252">
    <property type="term" value="P:peptidoglycan biosynthetic process"/>
    <property type="evidence" value="ECO:0007669"/>
    <property type="project" value="UniProtKB-UniPathway"/>
</dbReference>
<evidence type="ECO:0000313" key="18">
    <source>
        <dbReference type="EMBL" id="QNL45621.1"/>
    </source>
</evidence>
<sequence length="364" mass="39218">MPTIRRVFSFLFAVFLLSIITCRASALSTSATSSILLDAGSGRVLYEHNADKQMLIASTTKIMTALVAIENGELDQVVTVKRAYTLAEGSSMYLKEGETLTLETLLYGLMLCSGNDAALAVADAVGGNDFIKMMNDKAEELGMTSTSFANPNGLDDEKHYSTARDMALLAAAAMKNQTFVRIASTKSISIGGRLMSNHNKLLNMIDGCLGLKTGYTKAAGRTLVSCVQRHGQMLVAVTLQDGNDWADHAALYDYGFSTYPASTQVLAGEHMGVVSVSGGTRPRVPLLAADTFSYPLAQGEKLRTETDFPEEVSAPVYAGTPLGEIRFYLGEQEVGCVELVCGQDVELDFPEPVSFLHRIFSFLP</sequence>
<dbReference type="PANTHER" id="PTHR21581">
    <property type="entry name" value="D-ALANYL-D-ALANINE CARBOXYPEPTIDASE"/>
    <property type="match status" value="1"/>
</dbReference>
<dbReference type="Gene3D" id="2.60.410.10">
    <property type="entry name" value="D-Ala-D-Ala carboxypeptidase, C-terminal domain"/>
    <property type="match status" value="1"/>
</dbReference>
<evidence type="ECO:0000256" key="3">
    <source>
        <dbReference type="ARBA" id="ARBA00007164"/>
    </source>
</evidence>
<keyword evidence="10" id="KW-0573">Peptidoglycan synthesis</keyword>
<dbReference type="Proteomes" id="UP000515960">
    <property type="component" value="Chromosome"/>
</dbReference>
<evidence type="ECO:0000256" key="6">
    <source>
        <dbReference type="ARBA" id="ARBA00022670"/>
    </source>
</evidence>
<name>A0A7G9B7U0_9FIRM</name>
<gene>
    <name evidence="18" type="ORF">H8790_06370</name>
</gene>
<dbReference type="InterPro" id="IPR012338">
    <property type="entry name" value="Beta-lactam/transpept-like"/>
</dbReference>
<evidence type="ECO:0000256" key="14">
    <source>
        <dbReference type="PIRSR" id="PIRSR618044-2"/>
    </source>
</evidence>
<evidence type="ECO:0000256" key="12">
    <source>
        <dbReference type="ARBA" id="ARBA00034000"/>
    </source>
</evidence>
<dbReference type="SUPFAM" id="SSF56601">
    <property type="entry name" value="beta-lactamase/transpeptidase-like"/>
    <property type="match status" value="1"/>
</dbReference>
<proteinExistence type="inferred from homology"/>
<dbReference type="PRINTS" id="PR00725">
    <property type="entry name" value="DADACBPTASE1"/>
</dbReference>
<organism evidence="18 19">
    <name type="scientific">Oscillibacter hominis</name>
    <dbReference type="NCBI Taxonomy" id="2763056"/>
    <lineage>
        <taxon>Bacteria</taxon>
        <taxon>Bacillati</taxon>
        <taxon>Bacillota</taxon>
        <taxon>Clostridia</taxon>
        <taxon>Eubacteriales</taxon>
        <taxon>Oscillospiraceae</taxon>
        <taxon>Oscillibacter</taxon>
    </lineage>
</organism>
<keyword evidence="11" id="KW-0961">Cell wall biogenesis/degradation</keyword>
<evidence type="ECO:0000256" key="5">
    <source>
        <dbReference type="ARBA" id="ARBA00022645"/>
    </source>
</evidence>
<keyword evidence="5 18" id="KW-0121">Carboxypeptidase</keyword>